<dbReference type="Proteomes" id="UP001431010">
    <property type="component" value="Chromosome"/>
</dbReference>
<proteinExistence type="predicted"/>
<dbReference type="InterPro" id="IPR006860">
    <property type="entry name" value="FecR"/>
</dbReference>
<dbReference type="RefSeq" id="WP_231319925.1">
    <property type="nucleotide sequence ID" value="NZ_CP088156.1"/>
</dbReference>
<feature type="region of interest" description="Disordered" evidence="1">
    <location>
        <begin position="285"/>
        <end position="430"/>
    </location>
</feature>
<evidence type="ECO:0000256" key="2">
    <source>
        <dbReference type="SAM" id="SignalP"/>
    </source>
</evidence>
<feature type="signal peptide" evidence="2">
    <location>
        <begin position="1"/>
        <end position="26"/>
    </location>
</feature>
<accession>A0ABY3RA53</accession>
<evidence type="ECO:0000256" key="1">
    <source>
        <dbReference type="SAM" id="MobiDB-lite"/>
    </source>
</evidence>
<organism evidence="4 5">
    <name type="scientific">Bradyrhizobium ontarionense</name>
    <dbReference type="NCBI Taxonomy" id="2898149"/>
    <lineage>
        <taxon>Bacteria</taxon>
        <taxon>Pseudomonadati</taxon>
        <taxon>Pseudomonadota</taxon>
        <taxon>Alphaproteobacteria</taxon>
        <taxon>Hyphomicrobiales</taxon>
        <taxon>Nitrobacteraceae</taxon>
        <taxon>Bradyrhizobium</taxon>
    </lineage>
</organism>
<evidence type="ECO:0000313" key="5">
    <source>
        <dbReference type="Proteomes" id="UP001431010"/>
    </source>
</evidence>
<evidence type="ECO:0000259" key="3">
    <source>
        <dbReference type="Pfam" id="PF04773"/>
    </source>
</evidence>
<name>A0ABY3RA53_9BRAD</name>
<keyword evidence="2" id="KW-0732">Signal</keyword>
<feature type="compositionally biased region" description="Low complexity" evidence="1">
    <location>
        <begin position="307"/>
        <end position="317"/>
    </location>
</feature>
<dbReference type="EMBL" id="CP088156">
    <property type="protein sequence ID" value="UFZ03912.1"/>
    <property type="molecule type" value="Genomic_DNA"/>
</dbReference>
<sequence length="430" mass="44946">MTSLRPAFAASLLLALAVVSSQTAEAAAPLPLERPSATNLVQLAQAQPAPDAAPPTPATDATPAASAAEPIGNVVAITGTLTVIRNKNSQPLKLRDDIYLNDIVQTSTAASLGITFDDGTTFRLSANAKITIDSYVYEDGGKQNSAIFNIARGTVGFVAAAVAKTGDMKIDTPTVTLGIRGTTGVIEVPDDATAAGTAAATRNVAVKLYPDADGRVGHIEVNDRQGVRLGALTQGASGFAIRPGVAGGAARFAAVPLVIAARDVQRDRGFVRELHTSQTLGRRIVTEQRAVRRANPGLAPNRGSPLRPNGAPAQPQAPRNPQPSPPTGRQGLQQPGARPRPGSPLPANRPAQPPQRPERQGQQQQAPSPQPNLARPAETPRLTPNAPQLRPGDQREAAPRLQRPGLPLRPVPPRGRQAPRGNGKQQPQLR</sequence>
<reference evidence="4" key="1">
    <citation type="journal article" date="2024" name="Antonie Van Leeuwenhoek">
        <title>Bradyrhizobium ontarionense sp. nov., a novel bacterial symbiont isolated from Aeschynomene indica (Indian jointvetch), harbours photosynthesis, nitrogen fixation and nitrous oxide (N2O) reductase genes.</title>
        <authorList>
            <person name="Bromfield E.S.P."/>
            <person name="Cloutier S."/>
        </authorList>
    </citation>
    <scope>NUCLEOTIDE SEQUENCE</scope>
    <source>
        <strain evidence="4">A19</strain>
    </source>
</reference>
<feature type="chain" id="PRO_5046092958" evidence="2">
    <location>
        <begin position="27"/>
        <end position="430"/>
    </location>
</feature>
<feature type="region of interest" description="Disordered" evidence="1">
    <location>
        <begin position="46"/>
        <end position="66"/>
    </location>
</feature>
<evidence type="ECO:0000313" key="4">
    <source>
        <dbReference type="EMBL" id="UFZ03912.1"/>
    </source>
</evidence>
<dbReference type="PANTHER" id="PTHR38731">
    <property type="entry name" value="LIPL45-RELATED LIPOPROTEIN-RELATED"/>
    <property type="match status" value="1"/>
</dbReference>
<keyword evidence="5" id="KW-1185">Reference proteome</keyword>
<dbReference type="Pfam" id="PF04773">
    <property type="entry name" value="FecR"/>
    <property type="match status" value="1"/>
</dbReference>
<dbReference type="PANTHER" id="PTHR38731:SF1">
    <property type="entry name" value="FECR PROTEIN DOMAIN-CONTAINING PROTEIN"/>
    <property type="match status" value="1"/>
</dbReference>
<gene>
    <name evidence="4" type="ORF">LQG66_32745</name>
</gene>
<protein>
    <submittedName>
        <fullName evidence="4">FecR domain-containing protein</fullName>
    </submittedName>
</protein>
<feature type="domain" description="FecR protein" evidence="3">
    <location>
        <begin position="103"/>
        <end position="193"/>
    </location>
</feature>